<evidence type="ECO:0000256" key="7">
    <source>
        <dbReference type="SAM" id="Phobius"/>
    </source>
</evidence>
<dbReference type="NCBIfam" id="NF009163">
    <property type="entry name" value="PRK12509.1"/>
    <property type="match status" value="1"/>
</dbReference>
<dbReference type="Proteomes" id="UP000886335">
    <property type="component" value="Unassembled WGS sequence"/>
</dbReference>
<feature type="domain" description="Na+/H+ antiporter MnhB subunit-related protein" evidence="8">
    <location>
        <begin position="5"/>
        <end position="126"/>
    </location>
</feature>
<keyword evidence="3" id="KW-1003">Cell membrane</keyword>
<accession>A0A831WU67</accession>
<reference evidence="9" key="1">
    <citation type="journal article" date="2020" name="mSystems">
        <title>Genome- and Community-Level Interaction Insights into Carbon Utilization and Element Cycling Functions of Hydrothermarchaeota in Hydrothermal Sediment.</title>
        <authorList>
            <person name="Zhou Z."/>
            <person name="Liu Y."/>
            <person name="Xu W."/>
            <person name="Pan J."/>
            <person name="Luo Z.H."/>
            <person name="Li M."/>
        </authorList>
    </citation>
    <scope>NUCLEOTIDE SEQUENCE [LARGE SCALE GENOMIC DNA]</scope>
    <source>
        <strain evidence="9">SpSt-1181</strain>
    </source>
</reference>
<sequence length="139" mass="14777">MYSVILSTASRYLFILLLMFSVFLLLRGHNEPGGGFVGGLVAAAAYALYFIANGLSAAKTVLRIEPLRVVGAGLFLALLSTLPSLAAGKPFMTALWVDTGTEVIGKIGTPLLFDLGVYVLVLGITLAIIFTLAEEDRRV</sequence>
<proteinExistence type="inferred from homology"/>
<evidence type="ECO:0000256" key="5">
    <source>
        <dbReference type="ARBA" id="ARBA00022989"/>
    </source>
</evidence>
<keyword evidence="6 7" id="KW-0472">Membrane</keyword>
<dbReference type="Pfam" id="PF04039">
    <property type="entry name" value="MnhB"/>
    <property type="match status" value="1"/>
</dbReference>
<name>A0A831WU67_PROAE</name>
<feature type="transmembrane region" description="Helical" evidence="7">
    <location>
        <begin position="12"/>
        <end position="29"/>
    </location>
</feature>
<gene>
    <name evidence="9" type="ORF">ENN50_01730</name>
</gene>
<feature type="transmembrane region" description="Helical" evidence="7">
    <location>
        <begin position="115"/>
        <end position="133"/>
    </location>
</feature>
<evidence type="ECO:0000313" key="9">
    <source>
        <dbReference type="EMBL" id="HED30416.1"/>
    </source>
</evidence>
<evidence type="ECO:0000256" key="2">
    <source>
        <dbReference type="ARBA" id="ARBA00009425"/>
    </source>
</evidence>
<keyword evidence="5 7" id="KW-1133">Transmembrane helix</keyword>
<dbReference type="PANTHER" id="PTHR33932:SF4">
    <property type="entry name" value="NA(+)_H(+) ANTIPORTER SUBUNIT B"/>
    <property type="match status" value="1"/>
</dbReference>
<evidence type="ECO:0000256" key="1">
    <source>
        <dbReference type="ARBA" id="ARBA00004651"/>
    </source>
</evidence>
<dbReference type="InterPro" id="IPR007182">
    <property type="entry name" value="MnhB"/>
</dbReference>
<feature type="transmembrane region" description="Helical" evidence="7">
    <location>
        <begin position="67"/>
        <end position="86"/>
    </location>
</feature>
<dbReference type="InterPro" id="IPR050622">
    <property type="entry name" value="CPA3_antiporter_subunitB"/>
</dbReference>
<evidence type="ECO:0000256" key="3">
    <source>
        <dbReference type="ARBA" id="ARBA00022475"/>
    </source>
</evidence>
<feature type="transmembrane region" description="Helical" evidence="7">
    <location>
        <begin position="35"/>
        <end position="55"/>
    </location>
</feature>
<keyword evidence="4 7" id="KW-0812">Transmembrane</keyword>
<evidence type="ECO:0000256" key="6">
    <source>
        <dbReference type="ARBA" id="ARBA00023136"/>
    </source>
</evidence>
<comment type="caution">
    <text evidence="9">The sequence shown here is derived from an EMBL/GenBank/DDBJ whole genome shotgun (WGS) entry which is preliminary data.</text>
</comment>
<evidence type="ECO:0000256" key="4">
    <source>
        <dbReference type="ARBA" id="ARBA00022692"/>
    </source>
</evidence>
<dbReference type="EMBL" id="DSBW01000042">
    <property type="protein sequence ID" value="HED30416.1"/>
    <property type="molecule type" value="Genomic_DNA"/>
</dbReference>
<dbReference type="AlphaFoldDB" id="A0A831WU67"/>
<evidence type="ECO:0000259" key="8">
    <source>
        <dbReference type="Pfam" id="PF04039"/>
    </source>
</evidence>
<comment type="subcellular location">
    <subcellularLocation>
        <location evidence="1">Cell membrane</location>
        <topology evidence="1">Multi-pass membrane protein</topology>
    </subcellularLocation>
</comment>
<protein>
    <submittedName>
        <fullName evidence="9">Na+/H+ antiporter subunit B</fullName>
    </submittedName>
</protein>
<dbReference type="GO" id="GO:0005886">
    <property type="term" value="C:plasma membrane"/>
    <property type="evidence" value="ECO:0007669"/>
    <property type="project" value="UniProtKB-SubCell"/>
</dbReference>
<organism evidence="9">
    <name type="scientific">Prosthecochloris aestuarii</name>
    <dbReference type="NCBI Taxonomy" id="1102"/>
    <lineage>
        <taxon>Bacteria</taxon>
        <taxon>Pseudomonadati</taxon>
        <taxon>Chlorobiota</taxon>
        <taxon>Chlorobiia</taxon>
        <taxon>Chlorobiales</taxon>
        <taxon>Chlorobiaceae</taxon>
        <taxon>Prosthecochloris</taxon>
    </lineage>
</organism>
<comment type="similarity">
    <text evidence="2">Belongs to the CPA3 antiporters (TC 2.A.63) subunit B family.</text>
</comment>
<dbReference type="PANTHER" id="PTHR33932">
    <property type="entry name" value="NA(+)/H(+) ANTIPORTER SUBUNIT B"/>
    <property type="match status" value="1"/>
</dbReference>